<dbReference type="EMBL" id="CM010721">
    <property type="protein sequence ID" value="RZC68484.1"/>
    <property type="molecule type" value="Genomic_DNA"/>
</dbReference>
<accession>A0A4Y7K550</accession>
<name>A0A4Y7K550_PAPSO</name>
<keyword evidence="4" id="KW-1185">Reference proteome</keyword>
<dbReference type="Gramene" id="RZC68483">
    <property type="protein sequence ID" value="RZC68483"/>
    <property type="gene ID" value="C5167_031716"/>
</dbReference>
<dbReference type="AlphaFoldDB" id="A0A4Y7K550"/>
<dbReference type="Gramene" id="RZC68484">
    <property type="protein sequence ID" value="RZC68484"/>
    <property type="gene ID" value="C5167_031749"/>
</dbReference>
<feature type="domain" description="Cyclin N-terminal" evidence="1">
    <location>
        <begin position="2"/>
        <end position="46"/>
    </location>
</feature>
<protein>
    <recommendedName>
        <fullName evidence="1">Cyclin N-terminal domain-containing protein</fullName>
    </recommendedName>
</protein>
<evidence type="ECO:0000259" key="1">
    <source>
        <dbReference type="Pfam" id="PF00134"/>
    </source>
</evidence>
<dbReference type="SUPFAM" id="SSF47954">
    <property type="entry name" value="Cyclin-like"/>
    <property type="match status" value="1"/>
</dbReference>
<dbReference type="Gene3D" id="1.10.472.10">
    <property type="entry name" value="Cyclin-like"/>
    <property type="match status" value="1"/>
</dbReference>
<evidence type="ECO:0000313" key="4">
    <source>
        <dbReference type="Proteomes" id="UP000316621"/>
    </source>
</evidence>
<dbReference type="EMBL" id="CM010721">
    <property type="protein sequence ID" value="RZC68483.1"/>
    <property type="molecule type" value="Genomic_DNA"/>
</dbReference>
<dbReference type="InterPro" id="IPR036915">
    <property type="entry name" value="Cyclin-like_sf"/>
</dbReference>
<dbReference type="Pfam" id="PF00134">
    <property type="entry name" value="Cyclin_N"/>
    <property type="match status" value="1"/>
</dbReference>
<dbReference type="Proteomes" id="UP000316621">
    <property type="component" value="Chromosome 7"/>
</dbReference>
<sequence>MSGKYEEGSAAKVEKYLNAANHVYCNKKEIRDMERLIVKKLGWNLSFVKALLKLIQRWRGQCFGWRHRV</sequence>
<reference evidence="2 4" key="1">
    <citation type="journal article" date="2018" name="Science">
        <title>The opium poppy genome and morphinan production.</title>
        <authorList>
            <person name="Guo L."/>
            <person name="Winzer T."/>
            <person name="Yang X."/>
            <person name="Li Y."/>
            <person name="Ning Z."/>
            <person name="He Z."/>
            <person name="Teodor R."/>
            <person name="Lu Y."/>
            <person name="Bowser T.A."/>
            <person name="Graham I.A."/>
            <person name="Ye K."/>
        </authorList>
    </citation>
    <scope>NUCLEOTIDE SEQUENCE [LARGE SCALE GENOMIC DNA]</scope>
    <source>
        <strain evidence="4">cv. HN1</strain>
        <tissue evidence="2">Leaves</tissue>
    </source>
</reference>
<gene>
    <name evidence="2" type="ORF">C5167_031716</name>
    <name evidence="3" type="ORF">C5167_031749</name>
</gene>
<organism evidence="2 4">
    <name type="scientific">Papaver somniferum</name>
    <name type="common">Opium poppy</name>
    <dbReference type="NCBI Taxonomy" id="3469"/>
    <lineage>
        <taxon>Eukaryota</taxon>
        <taxon>Viridiplantae</taxon>
        <taxon>Streptophyta</taxon>
        <taxon>Embryophyta</taxon>
        <taxon>Tracheophyta</taxon>
        <taxon>Spermatophyta</taxon>
        <taxon>Magnoliopsida</taxon>
        <taxon>Ranunculales</taxon>
        <taxon>Papaveraceae</taxon>
        <taxon>Papaveroideae</taxon>
        <taxon>Papaver</taxon>
    </lineage>
</organism>
<evidence type="ECO:0000313" key="3">
    <source>
        <dbReference type="EMBL" id="RZC68484.1"/>
    </source>
</evidence>
<proteinExistence type="predicted"/>
<evidence type="ECO:0000313" key="2">
    <source>
        <dbReference type="EMBL" id="RZC68483.1"/>
    </source>
</evidence>
<dbReference type="InterPro" id="IPR006671">
    <property type="entry name" value="Cyclin_N"/>
</dbReference>